<proteinExistence type="predicted"/>
<evidence type="ECO:0008006" key="3">
    <source>
        <dbReference type="Google" id="ProtNLM"/>
    </source>
</evidence>
<evidence type="ECO:0000313" key="2">
    <source>
        <dbReference type="Proteomes" id="UP000291562"/>
    </source>
</evidence>
<sequence>MASDAAFAHQGHDHGTMPGMHEMAVTVTAIDHKTGIVNVSAGDMKLTVHFPPTSLAEVKEGDKITLHLGFTKTP</sequence>
<keyword evidence="2" id="KW-1185">Reference proteome</keyword>
<dbReference type="EMBL" id="CP035704">
    <property type="protein sequence ID" value="QBB72653.1"/>
    <property type="molecule type" value="Genomic_DNA"/>
</dbReference>
<protein>
    <recommendedName>
        <fullName evidence="3">Copper-binding protein</fullName>
    </recommendedName>
</protein>
<dbReference type="AlphaFoldDB" id="A0A411HQ79"/>
<evidence type="ECO:0000313" key="1">
    <source>
        <dbReference type="EMBL" id="QBB72653.1"/>
    </source>
</evidence>
<dbReference type="OrthoDB" id="5959601at2"/>
<organism evidence="1 2">
    <name type="scientific">Pseudolysobacter antarcticus</name>
    <dbReference type="NCBI Taxonomy" id="2511995"/>
    <lineage>
        <taxon>Bacteria</taxon>
        <taxon>Pseudomonadati</taxon>
        <taxon>Pseudomonadota</taxon>
        <taxon>Gammaproteobacteria</taxon>
        <taxon>Lysobacterales</taxon>
        <taxon>Rhodanobacteraceae</taxon>
        <taxon>Pseudolysobacter</taxon>
    </lineage>
</organism>
<accession>A0A411HQ79</accession>
<dbReference type="Proteomes" id="UP000291562">
    <property type="component" value="Chromosome"/>
</dbReference>
<reference evidence="1 2" key="1">
    <citation type="submission" date="2019-01" db="EMBL/GenBank/DDBJ databases">
        <title>Pseudolysobacter antarctica gen. nov., sp. nov., isolated from Fildes Peninsula, Antarctica.</title>
        <authorList>
            <person name="Wei Z."/>
            <person name="Peng F."/>
        </authorList>
    </citation>
    <scope>NUCLEOTIDE SEQUENCE [LARGE SCALE GENOMIC DNA]</scope>
    <source>
        <strain evidence="1 2">AQ6-296</strain>
    </source>
</reference>
<gene>
    <name evidence="1" type="ORF">ELE36_10380</name>
</gene>
<name>A0A411HQ79_9GAMM</name>
<dbReference type="KEGG" id="xbc:ELE36_10380"/>